<dbReference type="GO" id="GO:0003993">
    <property type="term" value="F:acid phosphatase activity"/>
    <property type="evidence" value="ECO:0007669"/>
    <property type="project" value="InterPro"/>
</dbReference>
<dbReference type="Pfam" id="PF01569">
    <property type="entry name" value="PAP2"/>
    <property type="match status" value="1"/>
</dbReference>
<comment type="caution">
    <text evidence="3">The sequence shown here is derived from an EMBL/GenBank/DDBJ whole genome shotgun (WGS) entry which is preliminary data.</text>
</comment>
<dbReference type="InterPro" id="IPR001011">
    <property type="entry name" value="Acid_Pase_classA_bac"/>
</dbReference>
<evidence type="ECO:0000313" key="3">
    <source>
        <dbReference type="EMBL" id="MCJ7858055.1"/>
    </source>
</evidence>
<organism evidence="3 4">
    <name type="scientific">Corynebacterium kalidii</name>
    <dbReference type="NCBI Taxonomy" id="2931982"/>
    <lineage>
        <taxon>Bacteria</taxon>
        <taxon>Bacillati</taxon>
        <taxon>Actinomycetota</taxon>
        <taxon>Actinomycetes</taxon>
        <taxon>Mycobacteriales</taxon>
        <taxon>Corynebacteriaceae</taxon>
        <taxon>Corynebacterium</taxon>
    </lineage>
</organism>
<reference evidence="3" key="1">
    <citation type="submission" date="2022-04" db="EMBL/GenBank/DDBJ databases">
        <title>Corynebacterium kalidii LD5P10.</title>
        <authorList>
            <person name="Sun J.Q."/>
        </authorList>
    </citation>
    <scope>NUCLEOTIDE SEQUENCE</scope>
    <source>
        <strain evidence="3">LD5P10</strain>
    </source>
</reference>
<dbReference type="Proteomes" id="UP001139207">
    <property type="component" value="Unassembled WGS sequence"/>
</dbReference>
<dbReference type="CDD" id="cd03397">
    <property type="entry name" value="PAP2_acid_phosphatase"/>
    <property type="match status" value="1"/>
</dbReference>
<dbReference type="PRINTS" id="PR00483">
    <property type="entry name" value="BACPHPHTASE"/>
</dbReference>
<dbReference type="InterPro" id="IPR000326">
    <property type="entry name" value="PAP2/HPO"/>
</dbReference>
<protein>
    <submittedName>
        <fullName evidence="3">Phosphatase PAP2 family protein</fullName>
    </submittedName>
</protein>
<evidence type="ECO:0000259" key="2">
    <source>
        <dbReference type="SMART" id="SM00014"/>
    </source>
</evidence>
<keyword evidence="1" id="KW-0732">Signal</keyword>
<keyword evidence="4" id="KW-1185">Reference proteome</keyword>
<dbReference type="RefSeq" id="WP_244803768.1">
    <property type="nucleotide sequence ID" value="NZ_JALIEA010000011.1"/>
</dbReference>
<dbReference type="InterPro" id="IPR036938">
    <property type="entry name" value="PAP2/HPO_sf"/>
</dbReference>
<dbReference type="GO" id="GO:0030288">
    <property type="term" value="C:outer membrane-bounded periplasmic space"/>
    <property type="evidence" value="ECO:0007669"/>
    <property type="project" value="InterPro"/>
</dbReference>
<proteinExistence type="predicted"/>
<feature type="chain" id="PRO_5040849203" evidence="1">
    <location>
        <begin position="26"/>
        <end position="419"/>
    </location>
</feature>
<evidence type="ECO:0000256" key="1">
    <source>
        <dbReference type="SAM" id="SignalP"/>
    </source>
</evidence>
<gene>
    <name evidence="3" type="ORF">MUN33_04895</name>
</gene>
<sequence length="419" mass="44388">MACASIAPALTVALAAGVGVVPAGAAPVPDMVGEYLPATLPPVQHPGAPVPKPLSPADYGWYISDLSSYNGGIYYDVVSGFDDLRAHHPEVMKENLDTVVEVNNNADAETVRRAQVDAAADDGDLMTALSDAFGSTLGGELRTALRENRLPVTRALMDSGYLSRAGGLASSTLIEKQIFGYDRPFIVAPDRITKHTGGGNEDLYDLEDSPSFPSGHTNQAVWTTTLLAVLLPELAPQLLARGAEAGYNRMVMGVHYPLDVAGGRMTGQAAAADRWNDPRMREVLTRAGDEIRAELEWRTGTSLADAVAADTPYRTTAAAVEEYTERMTHGLTRMDDADRAAVVPQGAPELLVTAFPHLDWGQRARVLAATALPAGYPLDDPSRSGREAGGWQRINLAAAFTADVEVGQGGAMTVNGRPA</sequence>
<dbReference type="EMBL" id="JALIEA010000011">
    <property type="protein sequence ID" value="MCJ7858055.1"/>
    <property type="molecule type" value="Genomic_DNA"/>
</dbReference>
<dbReference type="SMART" id="SM00014">
    <property type="entry name" value="acidPPc"/>
    <property type="match status" value="1"/>
</dbReference>
<accession>A0A9X1WIJ0</accession>
<name>A0A9X1WIJ0_9CORY</name>
<feature type="signal peptide" evidence="1">
    <location>
        <begin position="1"/>
        <end position="25"/>
    </location>
</feature>
<dbReference type="SUPFAM" id="SSF48317">
    <property type="entry name" value="Acid phosphatase/Vanadium-dependent haloperoxidase"/>
    <property type="match status" value="1"/>
</dbReference>
<evidence type="ECO:0000313" key="4">
    <source>
        <dbReference type="Proteomes" id="UP001139207"/>
    </source>
</evidence>
<dbReference type="AlphaFoldDB" id="A0A9X1WIJ0"/>
<feature type="domain" description="Phosphatidic acid phosphatase type 2/haloperoxidase" evidence="2">
    <location>
        <begin position="156"/>
        <end position="275"/>
    </location>
</feature>
<dbReference type="Gene3D" id="1.20.144.10">
    <property type="entry name" value="Phosphatidic acid phosphatase type 2/haloperoxidase"/>
    <property type="match status" value="1"/>
</dbReference>